<gene>
    <name evidence="3" type="primary">Contig17030.g18137</name>
    <name evidence="3" type="ORF">STYLEM_15134</name>
</gene>
<reference evidence="3 4" key="1">
    <citation type="submission" date="2014-06" db="EMBL/GenBank/DDBJ databases">
        <authorList>
            <person name="Swart Estienne"/>
        </authorList>
    </citation>
    <scope>NUCLEOTIDE SEQUENCE [LARGE SCALE GENOMIC DNA]</scope>
    <source>
        <strain evidence="3 4">130c</strain>
    </source>
</reference>
<dbReference type="Gene3D" id="3.30.110.20">
    <property type="entry name" value="Alba-like domain"/>
    <property type="match status" value="1"/>
</dbReference>
<accession>A0A078AZ11</accession>
<feature type="region of interest" description="Disordered" evidence="2">
    <location>
        <begin position="259"/>
        <end position="320"/>
    </location>
</feature>
<keyword evidence="1" id="KW-0694">RNA-binding</keyword>
<name>A0A078AZ11_STYLE</name>
<feature type="compositionally biased region" description="Polar residues" evidence="2">
    <location>
        <begin position="1"/>
        <end position="27"/>
    </location>
</feature>
<proteinExistence type="predicted"/>
<evidence type="ECO:0000313" key="4">
    <source>
        <dbReference type="Proteomes" id="UP000039865"/>
    </source>
</evidence>
<protein>
    <submittedName>
        <fullName evidence="3">Uncharacterized protein</fullName>
    </submittedName>
</protein>
<evidence type="ECO:0000313" key="3">
    <source>
        <dbReference type="EMBL" id="CDW86043.1"/>
    </source>
</evidence>
<dbReference type="InParanoid" id="A0A078AZ11"/>
<dbReference type="EMBL" id="CCKQ01014292">
    <property type="protein sequence ID" value="CDW86043.1"/>
    <property type="molecule type" value="Genomic_DNA"/>
</dbReference>
<dbReference type="InterPro" id="IPR036882">
    <property type="entry name" value="Alba-like_dom_sf"/>
</dbReference>
<evidence type="ECO:0000256" key="2">
    <source>
        <dbReference type="SAM" id="MobiDB-lite"/>
    </source>
</evidence>
<dbReference type="GO" id="GO:0003723">
    <property type="term" value="F:RNA binding"/>
    <property type="evidence" value="ECO:0007669"/>
    <property type="project" value="UniProtKB-KW"/>
</dbReference>
<feature type="region of interest" description="Disordered" evidence="2">
    <location>
        <begin position="1"/>
        <end position="69"/>
    </location>
</feature>
<keyword evidence="4" id="KW-1185">Reference proteome</keyword>
<organism evidence="3 4">
    <name type="scientific">Stylonychia lemnae</name>
    <name type="common">Ciliate</name>
    <dbReference type="NCBI Taxonomy" id="5949"/>
    <lineage>
        <taxon>Eukaryota</taxon>
        <taxon>Sar</taxon>
        <taxon>Alveolata</taxon>
        <taxon>Ciliophora</taxon>
        <taxon>Intramacronucleata</taxon>
        <taxon>Spirotrichea</taxon>
        <taxon>Stichotrichia</taxon>
        <taxon>Sporadotrichida</taxon>
        <taxon>Oxytrichidae</taxon>
        <taxon>Stylonychinae</taxon>
        <taxon>Stylonychia</taxon>
    </lineage>
</organism>
<dbReference type="AlphaFoldDB" id="A0A078AZ11"/>
<dbReference type="Proteomes" id="UP000039865">
    <property type="component" value="Unassembled WGS sequence"/>
</dbReference>
<feature type="compositionally biased region" description="Low complexity" evidence="2">
    <location>
        <begin position="42"/>
        <end position="67"/>
    </location>
</feature>
<feature type="compositionally biased region" description="Acidic residues" evidence="2">
    <location>
        <begin position="303"/>
        <end position="319"/>
    </location>
</feature>
<evidence type="ECO:0000256" key="1">
    <source>
        <dbReference type="ARBA" id="ARBA00022884"/>
    </source>
</evidence>
<feature type="compositionally biased region" description="Acidic residues" evidence="2">
    <location>
        <begin position="261"/>
        <end position="294"/>
    </location>
</feature>
<sequence length="388" mass="44851">MKRTYNYNQDELKQSLNKENGTSNYSSHHQKNFEKSSWNNVSHPDSSPSQSSAMNFKSFKPSSKQSQYDIPDHKAQQVLNRMVRCNTLTICSQKAPEYYLKLIRHHFSKSDDGDTLSLQSLGHSCQNLVYVACLVTMKGYAFYKKIKNDHLSVPVADSKTGAHLGLLKKVRLTVKLTKSADFNKIIQDEEEKFRFENQSQPNGRGGIQVGTRDIQDRRQIVEEFDQEDLVLKSKQQIEEEEKNVVIDEEEAKREMEIYKEFEEDPNFQIDEEDESDDENQTELEDQIQEGEDLENQVVRASEEQDCEDEESDEQDPEDEERARVENLKLMMEQLSINSTERPTDIPVIMRSNNYDISSRLLECQQTNLLGFPHTNSILTSDQVQGGTK</sequence>